<dbReference type="PANTHER" id="PTHR31717:SF60">
    <property type="entry name" value="B-BOX TYPE ZINC FINGER FAMILY PROTEIN"/>
    <property type="match status" value="1"/>
</dbReference>
<dbReference type="Proteomes" id="UP000030748">
    <property type="component" value="Unassembled WGS sequence"/>
</dbReference>
<dbReference type="PhylomeDB" id="A0A022PWH4"/>
<dbReference type="InterPro" id="IPR049808">
    <property type="entry name" value="CONSTANS-like_Bbox1"/>
</dbReference>
<feature type="domain" description="B box-type" evidence="6">
    <location>
        <begin position="1"/>
        <end position="47"/>
    </location>
</feature>
<protein>
    <recommendedName>
        <fullName evidence="6">B box-type domain-containing protein</fullName>
    </recommendedName>
</protein>
<evidence type="ECO:0000256" key="5">
    <source>
        <dbReference type="SAM" id="MobiDB-lite"/>
    </source>
</evidence>
<dbReference type="AlphaFoldDB" id="A0A022PWH4"/>
<evidence type="ECO:0000256" key="1">
    <source>
        <dbReference type="ARBA" id="ARBA00022723"/>
    </source>
</evidence>
<dbReference type="eggNOG" id="ENOG502S0GS">
    <property type="taxonomic scope" value="Eukaryota"/>
</dbReference>
<keyword evidence="8" id="KW-1185">Reference proteome</keyword>
<name>A0A022PWH4_ERYGU</name>
<feature type="compositionally biased region" description="Acidic residues" evidence="5">
    <location>
        <begin position="88"/>
        <end position="118"/>
    </location>
</feature>
<evidence type="ECO:0000313" key="8">
    <source>
        <dbReference type="Proteomes" id="UP000030748"/>
    </source>
</evidence>
<dbReference type="EMBL" id="KI632305">
    <property type="protein sequence ID" value="EYU19168.1"/>
    <property type="molecule type" value="Genomic_DNA"/>
</dbReference>
<evidence type="ECO:0000256" key="2">
    <source>
        <dbReference type="ARBA" id="ARBA00022771"/>
    </source>
</evidence>
<feature type="region of interest" description="Disordered" evidence="5">
    <location>
        <begin position="79"/>
        <end position="220"/>
    </location>
</feature>
<dbReference type="InterPro" id="IPR000315">
    <property type="entry name" value="Znf_B-box"/>
</dbReference>
<sequence>MSAKGCELCGNPARMFCESDQASLCWDCDEKVHAANFLVAKHSRTLLCHVCHRLTPWKAAGLKIGHTVSVCHSCAHDAENRGGGGDSQESESDGGEYYSDTEDDFSEAEEEEEEEDGENQVVPMSASRCDSPPPAVAAAASSSTSEENVSYSSSKRTRDETYDSQDEDGCCSSGSKLLNASGSSLQESDENYTSSSLRPLKMRRRSDGSPMNPAADTAGSLGTSAIVEKLKRFQQQIATGEGNTSATILGLCKLARD</sequence>
<evidence type="ECO:0000256" key="3">
    <source>
        <dbReference type="ARBA" id="ARBA00022833"/>
    </source>
</evidence>
<dbReference type="GO" id="GO:0008270">
    <property type="term" value="F:zinc ion binding"/>
    <property type="evidence" value="ECO:0007669"/>
    <property type="project" value="UniProtKB-KW"/>
</dbReference>
<keyword evidence="1" id="KW-0479">Metal-binding</keyword>
<evidence type="ECO:0000313" key="7">
    <source>
        <dbReference type="EMBL" id="EYU19168.1"/>
    </source>
</evidence>
<keyword evidence="2 4" id="KW-0863">Zinc-finger</keyword>
<proteinExistence type="predicted"/>
<accession>A0A022PWH4</accession>
<dbReference type="OrthoDB" id="153872at2759"/>
<dbReference type="OMA" id="NQDHGET"/>
<dbReference type="PANTHER" id="PTHR31717">
    <property type="entry name" value="ZINC FINGER PROTEIN CONSTANS-LIKE 10"/>
    <property type="match status" value="1"/>
</dbReference>
<organism evidence="7 8">
    <name type="scientific">Erythranthe guttata</name>
    <name type="common">Yellow monkey flower</name>
    <name type="synonym">Mimulus guttatus</name>
    <dbReference type="NCBI Taxonomy" id="4155"/>
    <lineage>
        <taxon>Eukaryota</taxon>
        <taxon>Viridiplantae</taxon>
        <taxon>Streptophyta</taxon>
        <taxon>Embryophyta</taxon>
        <taxon>Tracheophyta</taxon>
        <taxon>Spermatophyta</taxon>
        <taxon>Magnoliopsida</taxon>
        <taxon>eudicotyledons</taxon>
        <taxon>Gunneridae</taxon>
        <taxon>Pentapetalae</taxon>
        <taxon>asterids</taxon>
        <taxon>lamiids</taxon>
        <taxon>Lamiales</taxon>
        <taxon>Phrymaceae</taxon>
        <taxon>Erythranthe</taxon>
    </lineage>
</organism>
<evidence type="ECO:0000256" key="4">
    <source>
        <dbReference type="PROSITE-ProRule" id="PRU00024"/>
    </source>
</evidence>
<feature type="compositionally biased region" description="Low complexity" evidence="5">
    <location>
        <begin position="136"/>
        <end position="154"/>
    </location>
</feature>
<evidence type="ECO:0000259" key="6">
    <source>
        <dbReference type="PROSITE" id="PS50119"/>
    </source>
</evidence>
<dbReference type="Pfam" id="PF00643">
    <property type="entry name" value="zf-B_box"/>
    <property type="match status" value="1"/>
</dbReference>
<dbReference type="KEGG" id="egt:105948724"/>
<dbReference type="CDD" id="cd19821">
    <property type="entry name" value="Bbox1_BBX-like"/>
    <property type="match status" value="1"/>
</dbReference>
<reference evidence="7 8" key="1">
    <citation type="journal article" date="2013" name="Proc. Natl. Acad. Sci. U.S.A.">
        <title>Fine-scale variation in meiotic recombination in Mimulus inferred from population shotgun sequencing.</title>
        <authorList>
            <person name="Hellsten U."/>
            <person name="Wright K.M."/>
            <person name="Jenkins J."/>
            <person name="Shu S."/>
            <person name="Yuan Y."/>
            <person name="Wessler S.R."/>
            <person name="Schmutz J."/>
            <person name="Willis J.H."/>
            <person name="Rokhsar D.S."/>
        </authorList>
    </citation>
    <scope>NUCLEOTIDE SEQUENCE [LARGE SCALE GENOMIC DNA]</scope>
    <source>
        <strain evidence="8">cv. DUN x IM62</strain>
    </source>
</reference>
<keyword evidence="3" id="KW-0862">Zinc</keyword>
<gene>
    <name evidence="7" type="ORF">MIMGU_mgv1a026014mg</name>
</gene>
<dbReference type="SMART" id="SM00336">
    <property type="entry name" value="BBOX"/>
    <property type="match status" value="1"/>
</dbReference>
<feature type="compositionally biased region" description="Polar residues" evidence="5">
    <location>
        <begin position="172"/>
        <end position="197"/>
    </location>
</feature>
<dbReference type="PROSITE" id="PS50119">
    <property type="entry name" value="ZF_BBOX"/>
    <property type="match status" value="1"/>
</dbReference>